<evidence type="ECO:0000256" key="4">
    <source>
        <dbReference type="ARBA" id="ARBA00022692"/>
    </source>
</evidence>
<keyword evidence="13" id="KW-1185">Reference proteome</keyword>
<dbReference type="Pfam" id="PF07819">
    <property type="entry name" value="PGAP1"/>
    <property type="match status" value="1"/>
</dbReference>
<reference evidence="12" key="1">
    <citation type="submission" date="2020-11" db="EMBL/GenBank/DDBJ databases">
        <authorList>
            <person name="Tran Van P."/>
        </authorList>
    </citation>
    <scope>NUCLEOTIDE SEQUENCE</scope>
</reference>
<keyword evidence="5 10" id="KW-0378">Hydrolase</keyword>
<evidence type="ECO:0000256" key="1">
    <source>
        <dbReference type="ARBA" id="ARBA00004477"/>
    </source>
</evidence>
<keyword evidence="9 10" id="KW-0472">Membrane</keyword>
<keyword evidence="7 10" id="KW-0653">Protein transport</keyword>
<dbReference type="PANTHER" id="PTHR15495:SF7">
    <property type="entry name" value="GPI INOSITOL-DEACYLASE"/>
    <property type="match status" value="1"/>
</dbReference>
<evidence type="ECO:0000256" key="5">
    <source>
        <dbReference type="ARBA" id="ARBA00022801"/>
    </source>
</evidence>
<feature type="transmembrane region" description="Helical" evidence="10">
    <location>
        <begin position="14"/>
        <end position="33"/>
    </location>
</feature>
<dbReference type="EC" id="3.1.-.-" evidence="10"/>
<dbReference type="InterPro" id="IPR012908">
    <property type="entry name" value="PGAP1-ab_dom-like"/>
</dbReference>
<keyword evidence="8 10" id="KW-1133">Transmembrane helix</keyword>
<gene>
    <name evidence="12" type="ORF">OSB1V03_LOCUS9861</name>
</gene>
<dbReference type="OrthoDB" id="348976at2759"/>
<dbReference type="Gene3D" id="3.40.50.1820">
    <property type="entry name" value="alpha/beta hydrolase"/>
    <property type="match status" value="1"/>
</dbReference>
<dbReference type="GO" id="GO:0015031">
    <property type="term" value="P:protein transport"/>
    <property type="evidence" value="ECO:0007669"/>
    <property type="project" value="UniProtKB-KW"/>
</dbReference>
<dbReference type="InterPro" id="IPR029058">
    <property type="entry name" value="AB_hydrolase_fold"/>
</dbReference>
<feature type="transmembrane region" description="Helical" evidence="10">
    <location>
        <begin position="609"/>
        <end position="628"/>
    </location>
</feature>
<evidence type="ECO:0000256" key="2">
    <source>
        <dbReference type="ARBA" id="ARBA00006931"/>
    </source>
</evidence>
<comment type="subcellular location">
    <subcellularLocation>
        <location evidence="1">Endoplasmic reticulum membrane</location>
        <topology evidence="1">Multi-pass membrane protein</topology>
    </subcellularLocation>
</comment>
<comment type="function">
    <text evidence="10">Involved in inositol deacylation of GPI-anchored proteins which plays important roles in the quality control and ER-associated degradation of GPI-anchored proteins.</text>
</comment>
<proteinExistence type="inferred from homology"/>
<dbReference type="GO" id="GO:0005789">
    <property type="term" value="C:endoplasmic reticulum membrane"/>
    <property type="evidence" value="ECO:0007669"/>
    <property type="project" value="UniProtKB-SubCell"/>
</dbReference>
<feature type="non-terminal residue" evidence="12">
    <location>
        <position position="1"/>
    </location>
</feature>
<evidence type="ECO:0000256" key="3">
    <source>
        <dbReference type="ARBA" id="ARBA00022448"/>
    </source>
</evidence>
<dbReference type="EMBL" id="OC861424">
    <property type="protein sequence ID" value="CAD7629444.1"/>
    <property type="molecule type" value="Genomic_DNA"/>
</dbReference>
<dbReference type="Pfam" id="PF24660">
    <property type="entry name" value="PGAP1_3rd"/>
    <property type="match status" value="1"/>
</dbReference>
<dbReference type="Proteomes" id="UP000759131">
    <property type="component" value="Unassembled WGS sequence"/>
</dbReference>
<organism evidence="12">
    <name type="scientific">Medioppia subpectinata</name>
    <dbReference type="NCBI Taxonomy" id="1979941"/>
    <lineage>
        <taxon>Eukaryota</taxon>
        <taxon>Metazoa</taxon>
        <taxon>Ecdysozoa</taxon>
        <taxon>Arthropoda</taxon>
        <taxon>Chelicerata</taxon>
        <taxon>Arachnida</taxon>
        <taxon>Acari</taxon>
        <taxon>Acariformes</taxon>
        <taxon>Sarcoptiformes</taxon>
        <taxon>Oribatida</taxon>
        <taxon>Brachypylina</taxon>
        <taxon>Oppioidea</taxon>
        <taxon>Oppiidae</taxon>
        <taxon>Medioppia</taxon>
    </lineage>
</organism>
<dbReference type="SUPFAM" id="SSF53474">
    <property type="entry name" value="alpha/beta-Hydrolases"/>
    <property type="match status" value="1"/>
</dbReference>
<dbReference type="InterPro" id="IPR039529">
    <property type="entry name" value="PGAP1/BST1"/>
</dbReference>
<comment type="caution">
    <text evidence="10">Lacks conserved residue(s) required for the propagation of feature annotation.</text>
</comment>
<name>A0A7R9KUT7_9ACAR</name>
<keyword evidence="6 10" id="KW-0256">Endoplasmic reticulum</keyword>
<dbReference type="GO" id="GO:0006888">
    <property type="term" value="P:endoplasmic reticulum to Golgi vesicle-mediated transport"/>
    <property type="evidence" value="ECO:0007669"/>
    <property type="project" value="TreeGrafter"/>
</dbReference>
<dbReference type="PANTHER" id="PTHR15495">
    <property type="entry name" value="NEGATIVE REGULATOR OF VESICLE FORMATION-RELATED"/>
    <property type="match status" value="1"/>
</dbReference>
<evidence type="ECO:0000313" key="13">
    <source>
        <dbReference type="Proteomes" id="UP000759131"/>
    </source>
</evidence>
<evidence type="ECO:0000256" key="10">
    <source>
        <dbReference type="RuleBase" id="RU365011"/>
    </source>
</evidence>
<dbReference type="GO" id="GO:0006505">
    <property type="term" value="P:GPI anchor metabolic process"/>
    <property type="evidence" value="ECO:0007669"/>
    <property type="project" value="TreeGrafter"/>
</dbReference>
<keyword evidence="4 10" id="KW-0812">Transmembrane</keyword>
<evidence type="ECO:0000256" key="7">
    <source>
        <dbReference type="ARBA" id="ARBA00022927"/>
    </source>
</evidence>
<dbReference type="EMBL" id="CAJPIZ010006849">
    <property type="protein sequence ID" value="CAG2109874.1"/>
    <property type="molecule type" value="Genomic_DNA"/>
</dbReference>
<protein>
    <recommendedName>
        <fullName evidence="10">GPI inositol-deacylase</fullName>
        <ecNumber evidence="10">3.1.-.-</ecNumber>
    </recommendedName>
</protein>
<comment type="similarity">
    <text evidence="2 10">Belongs to the GPI inositol-deacylase family.</text>
</comment>
<sequence>MSSFITAFMTVKSALLSSVLILFIIGLIDYAIITEPNGCDMTFMFQYPQFVLLPHREQIALKYPNYHLFAYGEGNGDFKGVPVVFVPGNGGSFKQVRSLGSVALRMSDKYSTFHFNYFTIDFNEEYSGVNSFQLQSQTLFLKESLIKIMDLYEKKGRNVSLVLIGHSIGGLIIRSLLSLPEFDPYVHRVDLVITLATPHKSPVVPIDSRMTSFYNDVEEYWATNRDNFGHMNVISIGGGFNDKLVRSHLTKLNDDHPNDLTVVSTAIDDVWVSTDHLCIVWCKQLTLKITRLLFDLTDKKSLKLVDNIADRNRIIRYHFMERTLGKNFPGFVIPEYITLAPTGEWTENYERIIKFTKPKVLQPNYILLPLMRRESIVIQFEGHYRHDWVMACSAVKKNNVTLCDKGRSLHQYVRRLPSKPKDVERRLFTGLSSLLLNQGFTHLLLAISSSVEPVDIQIDRFTTSIRSRTIQLPALWQSIVRFFAWSTVMDIAVSEETTFYNVTLAGLRHVWSAYSVQMETISCYPTAVNMGYLYLTIPWNRENQHQYVYPKRGSTARLTFKLNSPKPKTFDPSLEPTLYLLVDPNCSYKLHIKTSLAEMMGQLLRHYSLVLLPMIVSLVLSLLSIQIIPNNSSPNQSSKNNSADNNHHFFDNKPKYIYIQSVHIIKNIRLVSINGLLILSASGSAIFFNSSVEPVDIQIDRF</sequence>
<evidence type="ECO:0000256" key="6">
    <source>
        <dbReference type="ARBA" id="ARBA00022824"/>
    </source>
</evidence>
<keyword evidence="3 10" id="KW-0813">Transport</keyword>
<dbReference type="GO" id="GO:0050185">
    <property type="term" value="F:phosphatidylinositol deacylase activity"/>
    <property type="evidence" value="ECO:0007669"/>
    <property type="project" value="TreeGrafter"/>
</dbReference>
<evidence type="ECO:0000313" key="12">
    <source>
        <dbReference type="EMBL" id="CAD7629444.1"/>
    </source>
</evidence>
<accession>A0A7R9KUT7</accession>
<feature type="domain" description="GPI inositol-deacylase PGAP1-like alpha/beta" evidence="11">
    <location>
        <begin position="78"/>
        <end position="295"/>
    </location>
</feature>
<evidence type="ECO:0000256" key="8">
    <source>
        <dbReference type="ARBA" id="ARBA00022989"/>
    </source>
</evidence>
<evidence type="ECO:0000259" key="11">
    <source>
        <dbReference type="Pfam" id="PF07819"/>
    </source>
</evidence>
<dbReference type="AlphaFoldDB" id="A0A7R9KUT7"/>
<evidence type="ECO:0000256" key="9">
    <source>
        <dbReference type="ARBA" id="ARBA00023136"/>
    </source>
</evidence>